<dbReference type="Proteomes" id="UP001341281">
    <property type="component" value="Chromosome 08"/>
</dbReference>
<feature type="domain" description="F-box" evidence="1">
    <location>
        <begin position="5"/>
        <end position="51"/>
    </location>
</feature>
<dbReference type="PROSITE" id="PS50181">
    <property type="entry name" value="FBOX"/>
    <property type="match status" value="1"/>
</dbReference>
<dbReference type="SUPFAM" id="SSF81383">
    <property type="entry name" value="F-box domain"/>
    <property type="match status" value="1"/>
</dbReference>
<proteinExistence type="predicted"/>
<dbReference type="EMBL" id="CP144752">
    <property type="protein sequence ID" value="WVZ88320.1"/>
    <property type="molecule type" value="Genomic_DNA"/>
</dbReference>
<evidence type="ECO:0000259" key="1">
    <source>
        <dbReference type="PROSITE" id="PS50181"/>
    </source>
</evidence>
<accession>A0AAQ3UAJ0</accession>
<dbReference type="PANTHER" id="PTHR34591:SF21">
    <property type="entry name" value="F-BOX DOMAIN CONTAINING PROTEIN, EXPRESSED"/>
    <property type="match status" value="1"/>
</dbReference>
<reference evidence="2 3" key="1">
    <citation type="submission" date="2024-02" db="EMBL/GenBank/DDBJ databases">
        <title>High-quality chromosome-scale genome assembly of Pensacola bahiagrass (Paspalum notatum Flugge var. saurae).</title>
        <authorList>
            <person name="Vega J.M."/>
            <person name="Podio M."/>
            <person name="Orjuela J."/>
            <person name="Siena L.A."/>
            <person name="Pessino S.C."/>
            <person name="Combes M.C."/>
            <person name="Mariac C."/>
            <person name="Albertini E."/>
            <person name="Pupilli F."/>
            <person name="Ortiz J.P.A."/>
            <person name="Leblanc O."/>
        </authorList>
    </citation>
    <scope>NUCLEOTIDE SEQUENCE [LARGE SCALE GENOMIC DNA]</scope>
    <source>
        <strain evidence="2">R1</strain>
        <tissue evidence="2">Leaf</tissue>
    </source>
</reference>
<dbReference type="PANTHER" id="PTHR34591">
    <property type="entry name" value="OS03G0653100 PROTEIN-RELATED"/>
    <property type="match status" value="1"/>
</dbReference>
<dbReference type="InterPro" id="IPR001810">
    <property type="entry name" value="F-box_dom"/>
</dbReference>
<dbReference type="Gene3D" id="1.20.1280.50">
    <property type="match status" value="1"/>
</dbReference>
<gene>
    <name evidence="2" type="ORF">U9M48_034855</name>
</gene>
<keyword evidence="3" id="KW-1185">Reference proteome</keyword>
<dbReference type="SMART" id="SM00256">
    <property type="entry name" value="FBOX"/>
    <property type="match status" value="1"/>
</dbReference>
<protein>
    <recommendedName>
        <fullName evidence="1">F-box domain-containing protein</fullName>
    </recommendedName>
</protein>
<evidence type="ECO:0000313" key="2">
    <source>
        <dbReference type="EMBL" id="WVZ88320.1"/>
    </source>
</evidence>
<dbReference type="Pfam" id="PF00646">
    <property type="entry name" value="F-box"/>
    <property type="match status" value="1"/>
</dbReference>
<evidence type="ECO:0000313" key="3">
    <source>
        <dbReference type="Proteomes" id="UP001341281"/>
    </source>
</evidence>
<name>A0AAQ3UAJ0_PASNO</name>
<sequence>MATTTVALAALPNDAVADILHSLPMQSLAVTRCVYKAWRDIVDDRALLHPYLCSRSVRGVFINYIDHYRSHHFARPTSSSTVPLVDGMLNFLRSNSWREWRDLWMVLDHCNGLLLCDIEWGSKLCVCNPARRRWTVFPQAQMTSNITAMLALTSHLIRLCRHTMRLSLSNGKYQIIEAHPNMKHAKSYLGKLQNNVCFGIVHEDQLKIWILNEACGKMEWVLKCEVEVGMYAQYIGSMPYSNNGRQPDGSWIVQEDNTDMQYTYDDVETLSEKSYEWDSDNDDAFNIDIESPEYYYSSHGLSIIGFHPFKKIVFMVEWFGVVAYH</sequence>
<dbReference type="InterPro" id="IPR036047">
    <property type="entry name" value="F-box-like_dom_sf"/>
</dbReference>
<dbReference type="AlphaFoldDB" id="A0AAQ3UAJ0"/>
<organism evidence="2 3">
    <name type="scientific">Paspalum notatum var. saurae</name>
    <dbReference type="NCBI Taxonomy" id="547442"/>
    <lineage>
        <taxon>Eukaryota</taxon>
        <taxon>Viridiplantae</taxon>
        <taxon>Streptophyta</taxon>
        <taxon>Embryophyta</taxon>
        <taxon>Tracheophyta</taxon>
        <taxon>Spermatophyta</taxon>
        <taxon>Magnoliopsida</taxon>
        <taxon>Liliopsida</taxon>
        <taxon>Poales</taxon>
        <taxon>Poaceae</taxon>
        <taxon>PACMAD clade</taxon>
        <taxon>Panicoideae</taxon>
        <taxon>Andropogonodae</taxon>
        <taxon>Paspaleae</taxon>
        <taxon>Paspalinae</taxon>
        <taxon>Paspalum</taxon>
    </lineage>
</organism>